<protein>
    <recommendedName>
        <fullName evidence="1">F-box domain-containing protein</fullName>
    </recommendedName>
</protein>
<comment type="caution">
    <text evidence="2">The sequence shown here is derived from an EMBL/GenBank/DDBJ whole genome shotgun (WGS) entry which is preliminary data.</text>
</comment>
<accession>A0A4Y9ZBY1</accession>
<sequence>MTASVLFLPTLAIKKCLRLLSAPTETAHTDKQDSAMDTQPSPEWLDLAKIRLDTLDRLLNSSTPDYPALKKAREQVAAELNDLARFRLGLMSRQNALQPMAVLPTELLRRIFSFASIMDPPISSSYKAARDKKASLGWIRLLHVCRHWRMIGLCHPSLWEQVCSLPRAVNSFLHRSKPMPIILTFDSSLYKNPNPHLAALQVASKKMSRVKEVSVTTFTDRQLSELIRHWCNMPAPQLRTLTLRVIGENGRHPLIHFLGDILFAKSAPNLENVCLLDCSIHWASPLLTGLRHLRMTFTTNLAPGNITPTYAQLLSALQRMPDLETLALRHSMPPSSTIAEPSSYPIVDLPKFHHLELEGDAEGCIVLMRQLRTPALYNIQLDCTSNNMVDLYQQIVGLAAARFSPLANKPINMTFTYPEHWFTFRSDHQPFASSGRIVKPRLDITMHMPGLQPQTCSSFIDFTSRSFDTTLVRNLMVQTKQVAMSKQNWLDACGQFRHVESLYLLSDTAHHFLEAMNCSIPFEDGQEPTSITDALFFARLKSLKLGDYDFLANIVGEAAWQVCYRQLESRQDISNRGIQTFSTAVSTVSEEIVRKFRTIVSAIIWDRVERRAVRQSDIPPPPTGNGGNGGPAQFVWQTTYLNGHPEFVNSTTTVLPNGVLSTSTHISVPTTYQGPYAIAFDLVPNIHIQGL</sequence>
<dbReference type="InterPro" id="IPR036047">
    <property type="entry name" value="F-box-like_dom_sf"/>
</dbReference>
<feature type="domain" description="F-box" evidence="1">
    <location>
        <begin position="101"/>
        <end position="163"/>
    </location>
</feature>
<dbReference type="OrthoDB" id="3172239at2759"/>
<evidence type="ECO:0000259" key="1">
    <source>
        <dbReference type="Pfam" id="PF12937"/>
    </source>
</evidence>
<dbReference type="Gene3D" id="1.20.1280.50">
    <property type="match status" value="1"/>
</dbReference>
<gene>
    <name evidence="2" type="ORF">EVG20_g687</name>
</gene>
<dbReference type="AlphaFoldDB" id="A0A4Y9ZBY1"/>
<reference evidence="2 3" key="1">
    <citation type="submission" date="2019-02" db="EMBL/GenBank/DDBJ databases">
        <title>Genome sequencing of the rare red list fungi Dentipellis fragilis.</title>
        <authorList>
            <person name="Buettner E."/>
            <person name="Kellner H."/>
        </authorList>
    </citation>
    <scope>NUCLEOTIDE SEQUENCE [LARGE SCALE GENOMIC DNA]</scope>
    <source>
        <strain evidence="2 3">DSM 105465</strain>
    </source>
</reference>
<dbReference type="EMBL" id="SEOQ01000018">
    <property type="protein sequence ID" value="TFY72305.1"/>
    <property type="molecule type" value="Genomic_DNA"/>
</dbReference>
<proteinExistence type="predicted"/>
<dbReference type="SUPFAM" id="SSF52047">
    <property type="entry name" value="RNI-like"/>
    <property type="match status" value="1"/>
</dbReference>
<dbReference type="Proteomes" id="UP000298327">
    <property type="component" value="Unassembled WGS sequence"/>
</dbReference>
<dbReference type="SUPFAM" id="SSF81383">
    <property type="entry name" value="F-box domain"/>
    <property type="match status" value="1"/>
</dbReference>
<evidence type="ECO:0000313" key="2">
    <source>
        <dbReference type="EMBL" id="TFY72305.1"/>
    </source>
</evidence>
<name>A0A4Y9ZBY1_9AGAM</name>
<evidence type="ECO:0000313" key="3">
    <source>
        <dbReference type="Proteomes" id="UP000298327"/>
    </source>
</evidence>
<dbReference type="Gene3D" id="3.80.10.10">
    <property type="entry name" value="Ribonuclease Inhibitor"/>
    <property type="match status" value="1"/>
</dbReference>
<dbReference type="Pfam" id="PF12937">
    <property type="entry name" value="F-box-like"/>
    <property type="match status" value="1"/>
</dbReference>
<dbReference type="InterPro" id="IPR032675">
    <property type="entry name" value="LRR_dom_sf"/>
</dbReference>
<organism evidence="2 3">
    <name type="scientific">Dentipellis fragilis</name>
    <dbReference type="NCBI Taxonomy" id="205917"/>
    <lineage>
        <taxon>Eukaryota</taxon>
        <taxon>Fungi</taxon>
        <taxon>Dikarya</taxon>
        <taxon>Basidiomycota</taxon>
        <taxon>Agaricomycotina</taxon>
        <taxon>Agaricomycetes</taxon>
        <taxon>Russulales</taxon>
        <taxon>Hericiaceae</taxon>
        <taxon>Dentipellis</taxon>
    </lineage>
</organism>
<dbReference type="InterPro" id="IPR001810">
    <property type="entry name" value="F-box_dom"/>
</dbReference>
<keyword evidence="3" id="KW-1185">Reference proteome</keyword>
<dbReference type="STRING" id="205917.A0A4Y9ZBY1"/>